<dbReference type="Proteomes" id="UP000562682">
    <property type="component" value="Unassembled WGS sequence"/>
</dbReference>
<dbReference type="InterPro" id="IPR007219">
    <property type="entry name" value="XnlR_reg_dom"/>
</dbReference>
<keyword evidence="2" id="KW-0812">Transmembrane</keyword>
<dbReference type="PANTHER" id="PTHR47431">
    <property type="entry name" value="ZN(II)2CYS6 TRANSCRIPTION FACTOR (EUROFUNG)-RELATED"/>
    <property type="match status" value="1"/>
</dbReference>
<protein>
    <submittedName>
        <fullName evidence="4">Zn(II)2Cys6 transcription factor</fullName>
    </submittedName>
</protein>
<keyword evidence="1" id="KW-0539">Nucleus</keyword>
<gene>
    <name evidence="4" type="ORF">FDENT_8187</name>
</gene>
<dbReference type="GO" id="GO:0006351">
    <property type="term" value="P:DNA-templated transcription"/>
    <property type="evidence" value="ECO:0007669"/>
    <property type="project" value="InterPro"/>
</dbReference>
<dbReference type="Pfam" id="PF04082">
    <property type="entry name" value="Fungal_trans"/>
    <property type="match status" value="1"/>
</dbReference>
<evidence type="ECO:0000256" key="1">
    <source>
        <dbReference type="ARBA" id="ARBA00023242"/>
    </source>
</evidence>
<dbReference type="GO" id="GO:0003677">
    <property type="term" value="F:DNA binding"/>
    <property type="evidence" value="ECO:0007669"/>
    <property type="project" value="InterPro"/>
</dbReference>
<feature type="transmembrane region" description="Helical" evidence="2">
    <location>
        <begin position="557"/>
        <end position="578"/>
    </location>
</feature>
<dbReference type="GO" id="GO:0008270">
    <property type="term" value="F:zinc ion binding"/>
    <property type="evidence" value="ECO:0007669"/>
    <property type="project" value="InterPro"/>
</dbReference>
<evidence type="ECO:0000313" key="4">
    <source>
        <dbReference type="EMBL" id="KAF5681416.1"/>
    </source>
</evidence>
<keyword evidence="2" id="KW-0472">Membrane</keyword>
<dbReference type="PANTHER" id="PTHR47431:SF1">
    <property type="entry name" value="ZN(II)2CYS6 TRANSCRIPTION FACTOR (EUROFUNG)"/>
    <property type="match status" value="1"/>
</dbReference>
<keyword evidence="5" id="KW-1185">Reference proteome</keyword>
<organism evidence="4 5">
    <name type="scientific">Fusarium denticulatum</name>
    <dbReference type="NCBI Taxonomy" id="48507"/>
    <lineage>
        <taxon>Eukaryota</taxon>
        <taxon>Fungi</taxon>
        <taxon>Dikarya</taxon>
        <taxon>Ascomycota</taxon>
        <taxon>Pezizomycotina</taxon>
        <taxon>Sordariomycetes</taxon>
        <taxon>Hypocreomycetidae</taxon>
        <taxon>Hypocreales</taxon>
        <taxon>Nectriaceae</taxon>
        <taxon>Fusarium</taxon>
        <taxon>Fusarium fujikuroi species complex</taxon>
    </lineage>
</organism>
<dbReference type="AlphaFoldDB" id="A0A8H5U2B2"/>
<evidence type="ECO:0000256" key="2">
    <source>
        <dbReference type="SAM" id="Phobius"/>
    </source>
</evidence>
<sequence>MLASLEPQMAAGPRRDLPTVPAACLVCVSSAHRPYTAYSSPWFHGLILMMMMLEKNQMLTLVLRLATADLDCVYTVSRRGYNGRKRAAAQSSRHREATGTLVPVADTAATVISPLPSAPAQETPSVFDPSIFFGNFTSHLSVDASFPIAAFSQTIPSTSLPGFSSQSVVGGTGSRVPRALPLRERYIDSFYLNFHAAHPFIPPKELLLILAQQTSLEPLFAAIRWIGSLYIEQDSSHSLLTDASRLIDGAPLRNGFLVQAMLLIIIGLDGNRQEKKARKLMGEAIDISIQIKLNSDPFAATNGQGIPVLEESWRRTWWELYVVDALMSGVHQTNTFVLCDVPTDVGLPCEENQYLTGQIPLPIHPYDTETLGLFDPTPYSSYTYRVQCACILGVFQKMPSEVDHIARLLANWMLRLPPSKYDAYCNGELDEMMFQAIMMWQAISILVHQPHSQLDSSLTYYIKASNAPAASSDAFNSHTKHTIRAARELSKLISYRVPLLKHTHFFAYMVTLSSTIHLSRWSLAFVAQDDQDLRQNMGQNIGALINIPLSIIKTSTVTLIFARVPAAIIVAIALAYIFPGMPEPIIFPPLQVFWDQIPVAKVVSLGFVQSRNLLARIGGLPDRES</sequence>
<comment type="caution">
    <text evidence="4">The sequence shown here is derived from an EMBL/GenBank/DDBJ whole genome shotgun (WGS) entry which is preliminary data.</text>
</comment>
<evidence type="ECO:0000259" key="3">
    <source>
        <dbReference type="Pfam" id="PF04082"/>
    </source>
</evidence>
<evidence type="ECO:0000313" key="5">
    <source>
        <dbReference type="Proteomes" id="UP000562682"/>
    </source>
</evidence>
<keyword evidence="2" id="KW-1133">Transmembrane helix</keyword>
<dbReference type="EMBL" id="JAAOAK010000238">
    <property type="protein sequence ID" value="KAF5681416.1"/>
    <property type="molecule type" value="Genomic_DNA"/>
</dbReference>
<proteinExistence type="predicted"/>
<accession>A0A8H5U2B2</accession>
<feature type="domain" description="Xylanolytic transcriptional activator regulatory" evidence="3">
    <location>
        <begin position="258"/>
        <end position="353"/>
    </location>
</feature>
<reference evidence="4 5" key="1">
    <citation type="submission" date="2020-05" db="EMBL/GenBank/DDBJ databases">
        <title>Identification and distribution of gene clusters putatively required for synthesis of sphingolipid metabolism inhibitors in phylogenetically diverse species of the filamentous fungus Fusarium.</title>
        <authorList>
            <person name="Kim H.-S."/>
            <person name="Busman M."/>
            <person name="Brown D.W."/>
            <person name="Divon H."/>
            <person name="Uhlig S."/>
            <person name="Proctor R.H."/>
        </authorList>
    </citation>
    <scope>NUCLEOTIDE SEQUENCE [LARGE SCALE GENOMIC DNA]</scope>
    <source>
        <strain evidence="4 5">NRRL 25311</strain>
    </source>
</reference>
<name>A0A8H5U2B2_9HYPO</name>
<dbReference type="CDD" id="cd12148">
    <property type="entry name" value="fungal_TF_MHR"/>
    <property type="match status" value="1"/>
</dbReference>